<dbReference type="PANTHER" id="PTHR42923">
    <property type="entry name" value="PROTOPORPHYRINOGEN OXIDASE"/>
    <property type="match status" value="1"/>
</dbReference>
<reference evidence="2 3" key="1">
    <citation type="submission" date="2018-05" db="EMBL/GenBank/DDBJ databases">
        <title>Genomic Encyclopedia of Type Strains, Phase IV (KMG-IV): sequencing the most valuable type-strain genomes for metagenomic binning, comparative biology and taxonomic classification.</title>
        <authorList>
            <person name="Goeker M."/>
        </authorList>
    </citation>
    <scope>NUCLEOTIDE SEQUENCE [LARGE SCALE GENOMIC DNA]</scope>
    <source>
        <strain evidence="2 3">DSM 29661</strain>
    </source>
</reference>
<dbReference type="SUPFAM" id="SSF54373">
    <property type="entry name" value="FAD-linked reductases, C-terminal domain"/>
    <property type="match status" value="1"/>
</dbReference>
<dbReference type="Gene3D" id="1.10.3110.10">
    <property type="entry name" value="protoporphyrinogen ix oxidase, domain 3"/>
    <property type="match status" value="1"/>
</dbReference>
<dbReference type="Pfam" id="PF01593">
    <property type="entry name" value="Amino_oxidase"/>
    <property type="match status" value="1"/>
</dbReference>
<dbReference type="SUPFAM" id="SSF51905">
    <property type="entry name" value="FAD/NAD(P)-binding domain"/>
    <property type="match status" value="1"/>
</dbReference>
<dbReference type="Gene3D" id="3.90.660.20">
    <property type="entry name" value="Protoporphyrinogen oxidase, mitochondrial, domain 2"/>
    <property type="match status" value="1"/>
</dbReference>
<dbReference type="InterPro" id="IPR036188">
    <property type="entry name" value="FAD/NAD-bd_sf"/>
</dbReference>
<dbReference type="InterPro" id="IPR002937">
    <property type="entry name" value="Amino_oxidase"/>
</dbReference>
<name>A0A318KSD5_9NEIS</name>
<feature type="domain" description="Amine oxidase" evidence="1">
    <location>
        <begin position="17"/>
        <end position="400"/>
    </location>
</feature>
<evidence type="ECO:0000259" key="1">
    <source>
        <dbReference type="Pfam" id="PF01593"/>
    </source>
</evidence>
<evidence type="ECO:0000313" key="3">
    <source>
        <dbReference type="Proteomes" id="UP000247555"/>
    </source>
</evidence>
<dbReference type="OrthoDB" id="5792777at2"/>
<dbReference type="Proteomes" id="UP000247555">
    <property type="component" value="Unassembled WGS sequence"/>
</dbReference>
<comment type="caution">
    <text evidence="2">The sequence shown here is derived from an EMBL/GenBank/DDBJ whole genome shotgun (WGS) entry which is preliminary data.</text>
</comment>
<dbReference type="RefSeq" id="WP_110391903.1">
    <property type="nucleotide sequence ID" value="NZ_DAIPEO010000003.1"/>
</dbReference>
<sequence length="446" mass="47981">MTARSHPPRVAVIGGGLAGLAAAWHLDAAGFACRVFESGKRPGGPALSKREGACLFEYTPSVLQLDAALLAWLEQLGLGPALHPATPYASRRWVLHQGAYQPWLESPLNWLLSRRVDRSSKRRRLVESLSLLRPGAVQPGGSVAAFVRAHLGDWFNDYLVAPWLALQYGVDAEQADMALTLPDLIQPASRLALARQLQARLLGVGGYGLRQGLDTLTDTLSARVDVRLGQHVGALIRRPRGWCVVTGMETYEADLLVLAVSTREAALLLAPGFAQTAARLGEVRYAPMIDVHSVYHRENMAFRLRAGGAWHPQCERPFALGVEFISSQISHRTPDGEVLVCARLGGMAQAERLGLDDAVLGLLLDSELDGLLGVLNAPLERHVHRRRHAYPHPDAALAAARAELPTLAQARVLVAADWAAGLGPEAVLRHAMTLPAAARAALAAPA</sequence>
<dbReference type="Gene3D" id="3.50.50.60">
    <property type="entry name" value="FAD/NAD(P)-binding domain"/>
    <property type="match status" value="1"/>
</dbReference>
<protein>
    <submittedName>
        <fullName evidence="2">Oxygen-dependent protoporphyrinogen oxidase</fullName>
    </submittedName>
</protein>
<dbReference type="EMBL" id="QJKI01000027">
    <property type="protein sequence ID" value="PXX75158.1"/>
    <property type="molecule type" value="Genomic_DNA"/>
</dbReference>
<dbReference type="InterPro" id="IPR050464">
    <property type="entry name" value="Zeta_carotene_desat/Oxidored"/>
</dbReference>
<dbReference type="AlphaFoldDB" id="A0A318KSD5"/>
<gene>
    <name evidence="2" type="ORF">DFR34_12711</name>
</gene>
<keyword evidence="3" id="KW-1185">Reference proteome</keyword>
<evidence type="ECO:0000313" key="2">
    <source>
        <dbReference type="EMBL" id="PXX75158.1"/>
    </source>
</evidence>
<proteinExistence type="predicted"/>
<accession>A0A318KSD5</accession>
<organism evidence="2 3">
    <name type="scientific">Rivihabitans pingtungensis</name>
    <dbReference type="NCBI Taxonomy" id="1054498"/>
    <lineage>
        <taxon>Bacteria</taxon>
        <taxon>Pseudomonadati</taxon>
        <taxon>Pseudomonadota</taxon>
        <taxon>Betaproteobacteria</taxon>
        <taxon>Neisseriales</taxon>
        <taxon>Aquaspirillaceae</taxon>
        <taxon>Rivihabitans</taxon>
    </lineage>
</organism>
<dbReference type="GO" id="GO:0016491">
    <property type="term" value="F:oxidoreductase activity"/>
    <property type="evidence" value="ECO:0007669"/>
    <property type="project" value="InterPro"/>
</dbReference>